<dbReference type="Proteomes" id="UP000198959">
    <property type="component" value="Unassembled WGS sequence"/>
</dbReference>
<evidence type="ECO:0000313" key="3">
    <source>
        <dbReference type="Proteomes" id="UP000198959"/>
    </source>
</evidence>
<dbReference type="Pfam" id="PF04149">
    <property type="entry name" value="DUF397"/>
    <property type="match status" value="1"/>
</dbReference>
<dbReference type="RefSeq" id="WP_091648342.1">
    <property type="nucleotide sequence ID" value="NZ_FMHW01000002.1"/>
</dbReference>
<accession>A0A1C6TBQ8</accession>
<sequence length="64" mass="6843">MDLTGARWHKSTKSGGNGGTCVEVADNLAVAVYVRDTKDNGTGPVLAFSRESWRAFVTDVAERA</sequence>
<protein>
    <recommendedName>
        <fullName evidence="1">DUF397 domain-containing protein</fullName>
    </recommendedName>
</protein>
<dbReference type="AlphaFoldDB" id="A0A1C6TBQ8"/>
<dbReference type="InterPro" id="IPR007278">
    <property type="entry name" value="DUF397"/>
</dbReference>
<keyword evidence="3" id="KW-1185">Reference proteome</keyword>
<evidence type="ECO:0000259" key="1">
    <source>
        <dbReference type="Pfam" id="PF04149"/>
    </source>
</evidence>
<organism evidence="2 3">
    <name type="scientific">Micromonospora pallida</name>
    <dbReference type="NCBI Taxonomy" id="145854"/>
    <lineage>
        <taxon>Bacteria</taxon>
        <taxon>Bacillati</taxon>
        <taxon>Actinomycetota</taxon>
        <taxon>Actinomycetes</taxon>
        <taxon>Micromonosporales</taxon>
        <taxon>Micromonosporaceae</taxon>
        <taxon>Micromonospora</taxon>
    </lineage>
</organism>
<dbReference type="EMBL" id="FMHW01000002">
    <property type="protein sequence ID" value="SCL38943.1"/>
    <property type="molecule type" value="Genomic_DNA"/>
</dbReference>
<proteinExistence type="predicted"/>
<evidence type="ECO:0000313" key="2">
    <source>
        <dbReference type="EMBL" id="SCL38943.1"/>
    </source>
</evidence>
<dbReference type="OrthoDB" id="4299240at2"/>
<feature type="domain" description="DUF397" evidence="1">
    <location>
        <begin position="6"/>
        <end position="60"/>
    </location>
</feature>
<reference evidence="3" key="1">
    <citation type="submission" date="2016-06" db="EMBL/GenBank/DDBJ databases">
        <authorList>
            <person name="Varghese N."/>
            <person name="Submissions Spin"/>
        </authorList>
    </citation>
    <scope>NUCLEOTIDE SEQUENCE [LARGE SCALE GENOMIC DNA]</scope>
    <source>
        <strain evidence="3">DSM 43817</strain>
    </source>
</reference>
<dbReference type="STRING" id="145854.GA0074692_5188"/>
<gene>
    <name evidence="2" type="ORF">GA0074692_5188</name>
</gene>
<name>A0A1C6TBQ8_9ACTN</name>